<evidence type="ECO:0000259" key="5">
    <source>
        <dbReference type="Pfam" id="PF13088"/>
    </source>
</evidence>
<evidence type="ECO:0000256" key="1">
    <source>
        <dbReference type="ARBA" id="ARBA00000427"/>
    </source>
</evidence>
<evidence type="ECO:0000313" key="6">
    <source>
        <dbReference type="EMBL" id="MST49345.1"/>
    </source>
</evidence>
<reference evidence="6 7" key="1">
    <citation type="submission" date="2019-08" db="EMBL/GenBank/DDBJ databases">
        <title>In-depth cultivation of the pig gut microbiome towards novel bacterial diversity and tailored functional studies.</title>
        <authorList>
            <person name="Wylensek D."/>
            <person name="Hitch T.C.A."/>
            <person name="Clavel T."/>
        </authorList>
    </citation>
    <scope>NUCLEOTIDE SEQUENCE [LARGE SCALE GENOMIC DNA]</scope>
    <source>
        <strain evidence="6 7">RF-GAM-744-WT-7</strain>
    </source>
</reference>
<dbReference type="InterPro" id="IPR011040">
    <property type="entry name" value="Sialidase"/>
</dbReference>
<evidence type="ECO:0000256" key="3">
    <source>
        <dbReference type="ARBA" id="ARBA00012733"/>
    </source>
</evidence>
<dbReference type="InterPro" id="IPR036278">
    <property type="entry name" value="Sialidase_sf"/>
</dbReference>
<comment type="catalytic activity">
    <reaction evidence="1">
        <text>Hydrolysis of alpha-(2-&gt;3)-, alpha-(2-&gt;6)-, alpha-(2-&gt;8)- glycosidic linkages of terminal sialic acid residues in oligosaccharides, glycoproteins, glycolipids, colominic acid and synthetic substrates.</text>
        <dbReference type="EC" id="3.2.1.18"/>
    </reaction>
</comment>
<feature type="compositionally biased region" description="Basic and acidic residues" evidence="4">
    <location>
        <begin position="54"/>
        <end position="67"/>
    </location>
</feature>
<protein>
    <recommendedName>
        <fullName evidence="3">exo-alpha-sialidase</fullName>
        <ecNumber evidence="3">3.2.1.18</ecNumber>
    </recommendedName>
</protein>
<organism evidence="6 7">
    <name type="scientific">Mobiluncus porci</name>
    <dbReference type="NCBI Taxonomy" id="2652278"/>
    <lineage>
        <taxon>Bacteria</taxon>
        <taxon>Bacillati</taxon>
        <taxon>Actinomycetota</taxon>
        <taxon>Actinomycetes</taxon>
        <taxon>Actinomycetales</taxon>
        <taxon>Actinomycetaceae</taxon>
        <taxon>Mobiluncus</taxon>
    </lineage>
</organism>
<dbReference type="Gene3D" id="2.120.10.10">
    <property type="match status" value="1"/>
</dbReference>
<evidence type="ECO:0000313" key="7">
    <source>
        <dbReference type="Proteomes" id="UP000442535"/>
    </source>
</evidence>
<dbReference type="EC" id="3.2.1.18" evidence="3"/>
<gene>
    <name evidence="6" type="ORF">FYJ63_03700</name>
</gene>
<dbReference type="GO" id="GO:0005737">
    <property type="term" value="C:cytoplasm"/>
    <property type="evidence" value="ECO:0007669"/>
    <property type="project" value="TreeGrafter"/>
</dbReference>
<evidence type="ECO:0000256" key="4">
    <source>
        <dbReference type="SAM" id="MobiDB-lite"/>
    </source>
</evidence>
<comment type="similarity">
    <text evidence="2">Belongs to the glycosyl hydrolase 33 family.</text>
</comment>
<accession>A0A7K0K2S1</accession>
<dbReference type="CDD" id="cd15482">
    <property type="entry name" value="Sialidase_non-viral"/>
    <property type="match status" value="1"/>
</dbReference>
<dbReference type="InterPro" id="IPR026856">
    <property type="entry name" value="Sialidase_fam"/>
</dbReference>
<dbReference type="GO" id="GO:0004308">
    <property type="term" value="F:exo-alpha-sialidase activity"/>
    <property type="evidence" value="ECO:0007669"/>
    <property type="project" value="UniProtKB-EC"/>
</dbReference>
<dbReference type="GO" id="GO:0009313">
    <property type="term" value="P:oligosaccharide catabolic process"/>
    <property type="evidence" value="ECO:0007669"/>
    <property type="project" value="TreeGrafter"/>
</dbReference>
<dbReference type="GO" id="GO:0006689">
    <property type="term" value="P:ganglioside catabolic process"/>
    <property type="evidence" value="ECO:0007669"/>
    <property type="project" value="TreeGrafter"/>
</dbReference>
<name>A0A7K0K2S1_9ACTO</name>
<dbReference type="PANTHER" id="PTHR10628">
    <property type="entry name" value="SIALIDASE"/>
    <property type="match status" value="1"/>
</dbReference>
<dbReference type="EMBL" id="VUMY01000005">
    <property type="protein sequence ID" value="MST49345.1"/>
    <property type="molecule type" value="Genomic_DNA"/>
</dbReference>
<dbReference type="SUPFAM" id="SSF50939">
    <property type="entry name" value="Sialidases"/>
    <property type="match status" value="1"/>
</dbReference>
<dbReference type="AlphaFoldDB" id="A0A7K0K2S1"/>
<dbReference type="Proteomes" id="UP000442535">
    <property type="component" value="Unassembled WGS sequence"/>
</dbReference>
<sequence length="383" mass="42376">MQRVEVVPHKYGEFQQARFPAIARTASRILLMVWESLPEGVCEEGMITNGRPPRSLERENSSDREKTFTPYCPSSLLMSRSFDNGETWEEPRPLMAGNPETHLGFHEPSFLLDRVTGRLFCFYTRTEAEPGRADTSRAAFFVARTDDNGETWKHEDITSMIIGGRDLKMAFVPRGRGTQLTAGKWAQRLCHGGVVVEPDGNRRAVFIGSDDQGVTWWSSQPVGSDVDYCSVVQNSDGTEVILMIKTCREATRVWAKSGDGGRTFSEPTGDIDSKLVNVLSPLEHVFYGAVPGSPHAEVITYVGERRHCSGECTVLMLSTNDAESFAPAVWFDAKTYGAVDVVSMPDLGQFAIAYEGPQGIMYETLPFSKLPIASLAKEWVGQA</sequence>
<evidence type="ECO:0000256" key="2">
    <source>
        <dbReference type="ARBA" id="ARBA00009348"/>
    </source>
</evidence>
<feature type="region of interest" description="Disordered" evidence="4">
    <location>
        <begin position="45"/>
        <end position="68"/>
    </location>
</feature>
<dbReference type="Pfam" id="PF13088">
    <property type="entry name" value="BNR_2"/>
    <property type="match status" value="1"/>
</dbReference>
<dbReference type="GO" id="GO:0016020">
    <property type="term" value="C:membrane"/>
    <property type="evidence" value="ECO:0007669"/>
    <property type="project" value="TreeGrafter"/>
</dbReference>
<keyword evidence="7" id="KW-1185">Reference proteome</keyword>
<proteinExistence type="inferred from homology"/>
<feature type="domain" description="Sialidase" evidence="5">
    <location>
        <begin position="79"/>
        <end position="272"/>
    </location>
</feature>
<comment type="caution">
    <text evidence="6">The sequence shown here is derived from an EMBL/GenBank/DDBJ whole genome shotgun (WGS) entry which is preliminary data.</text>
</comment>
<dbReference type="RefSeq" id="WP_154543897.1">
    <property type="nucleotide sequence ID" value="NZ_JAQYQY010000003.1"/>
</dbReference>
<dbReference type="PANTHER" id="PTHR10628:SF30">
    <property type="entry name" value="EXO-ALPHA-SIALIDASE"/>
    <property type="match status" value="1"/>
</dbReference>